<protein>
    <submittedName>
        <fullName evidence="2">Uncharacterized protein</fullName>
    </submittedName>
</protein>
<keyword evidence="3" id="KW-1185">Reference proteome</keyword>
<dbReference type="RefSeq" id="XP_018280197.1">
    <property type="nucleotide sequence ID" value="XM_018424778.1"/>
</dbReference>
<evidence type="ECO:0000313" key="3">
    <source>
        <dbReference type="Proteomes" id="UP000053611"/>
    </source>
</evidence>
<dbReference type="EMBL" id="KQ087192">
    <property type="protein sequence ID" value="KLT43706.1"/>
    <property type="molecule type" value="Genomic_DNA"/>
</dbReference>
<feature type="compositionally biased region" description="Low complexity" evidence="1">
    <location>
        <begin position="34"/>
        <end position="44"/>
    </location>
</feature>
<evidence type="ECO:0000256" key="1">
    <source>
        <dbReference type="SAM" id="MobiDB-lite"/>
    </source>
</evidence>
<feature type="region of interest" description="Disordered" evidence="1">
    <location>
        <begin position="11"/>
        <end position="52"/>
    </location>
</feature>
<dbReference type="AlphaFoldDB" id="A0A0J0XRE4"/>
<accession>A0A0J0XRE4</accession>
<name>A0A0J0XRE4_9TREE</name>
<sequence>MSNISSLITHLITPPPRPIDPDPPLVLGPLAFQTPSPETSPESSVASDDSLGYEDAASVADPEVSFDAYWAARHAQALTIATTILEVRERNRSAHSTRDGFWAAIAKAWDTLRSDAYTHLVTGIRDGTLDFAALPLFVEVVTLDMHYMLDILAAYLSSCTAEDISRWNDIAHGMYYRLDIAPVRAALAPTSSEDEWSLTRAWIIAAGLDVYLAVAACPGMFTALRGVSCRDIIHLAPMLSMHIYGQPLELFTECGHSNLGHRAQPHIRGPPNPRATAKRSTHAVHGPFRNIATRRAVFGRV</sequence>
<organism evidence="2 3">
    <name type="scientific">Cutaneotrichosporon oleaginosum</name>
    <dbReference type="NCBI Taxonomy" id="879819"/>
    <lineage>
        <taxon>Eukaryota</taxon>
        <taxon>Fungi</taxon>
        <taxon>Dikarya</taxon>
        <taxon>Basidiomycota</taxon>
        <taxon>Agaricomycotina</taxon>
        <taxon>Tremellomycetes</taxon>
        <taxon>Trichosporonales</taxon>
        <taxon>Trichosporonaceae</taxon>
        <taxon>Cutaneotrichosporon</taxon>
    </lineage>
</organism>
<feature type="compositionally biased region" description="Pro residues" evidence="1">
    <location>
        <begin position="13"/>
        <end position="26"/>
    </location>
</feature>
<gene>
    <name evidence="2" type="ORF">CC85DRAFT_291328</name>
</gene>
<proteinExistence type="predicted"/>
<reference evidence="2 3" key="1">
    <citation type="submission" date="2015-03" db="EMBL/GenBank/DDBJ databases">
        <title>Genomics and transcriptomics of the oil-accumulating basidiomycete yeast T. oleaginosus allow insights into substrate utilization and the diverse evolutionary trajectories of mating systems in fungi.</title>
        <authorList>
            <consortium name="DOE Joint Genome Institute"/>
            <person name="Kourist R."/>
            <person name="Kracht O."/>
            <person name="Bracharz F."/>
            <person name="Lipzen A."/>
            <person name="Nolan M."/>
            <person name="Ohm R."/>
            <person name="Grigoriev I."/>
            <person name="Sun S."/>
            <person name="Heitman J."/>
            <person name="Bruck T."/>
            <person name="Nowrousian M."/>
        </authorList>
    </citation>
    <scope>NUCLEOTIDE SEQUENCE [LARGE SCALE GENOMIC DNA]</scope>
    <source>
        <strain evidence="2 3">IBC0246</strain>
    </source>
</reference>
<evidence type="ECO:0000313" key="2">
    <source>
        <dbReference type="EMBL" id="KLT43706.1"/>
    </source>
</evidence>
<dbReference type="Proteomes" id="UP000053611">
    <property type="component" value="Unassembled WGS sequence"/>
</dbReference>
<dbReference type="GeneID" id="28985381"/>